<keyword evidence="4 6" id="KW-1133">Transmembrane helix</keyword>
<organism evidence="7">
    <name type="scientific">marine metagenome</name>
    <dbReference type="NCBI Taxonomy" id="408172"/>
    <lineage>
        <taxon>unclassified sequences</taxon>
        <taxon>metagenomes</taxon>
        <taxon>ecological metagenomes</taxon>
    </lineage>
</organism>
<evidence type="ECO:0000256" key="6">
    <source>
        <dbReference type="SAM" id="Phobius"/>
    </source>
</evidence>
<keyword evidence="2" id="KW-1003">Cell membrane</keyword>
<reference evidence="7" key="1">
    <citation type="submission" date="2018-05" db="EMBL/GenBank/DDBJ databases">
        <authorList>
            <person name="Lanie J.A."/>
            <person name="Ng W.-L."/>
            <person name="Kazmierczak K.M."/>
            <person name="Andrzejewski T.M."/>
            <person name="Davidsen T.M."/>
            <person name="Wayne K.J."/>
            <person name="Tettelin H."/>
            <person name="Glass J.I."/>
            <person name="Rusch D."/>
            <person name="Podicherti R."/>
            <person name="Tsui H.-C.T."/>
            <person name="Winkler M.E."/>
        </authorList>
    </citation>
    <scope>NUCLEOTIDE SEQUENCE</scope>
</reference>
<feature type="transmembrane region" description="Helical" evidence="6">
    <location>
        <begin position="21"/>
        <end position="39"/>
    </location>
</feature>
<name>A0A382QF97_9ZZZZ</name>
<evidence type="ECO:0000313" key="7">
    <source>
        <dbReference type="EMBL" id="SVC82921.1"/>
    </source>
</evidence>
<dbReference type="AlphaFoldDB" id="A0A382QF97"/>
<evidence type="ECO:0000256" key="1">
    <source>
        <dbReference type="ARBA" id="ARBA00004651"/>
    </source>
</evidence>
<keyword evidence="3 6" id="KW-0812">Transmembrane</keyword>
<dbReference type="Pfam" id="PF03626">
    <property type="entry name" value="COX4_pro"/>
    <property type="match status" value="1"/>
</dbReference>
<proteinExistence type="predicted"/>
<comment type="subcellular location">
    <subcellularLocation>
        <location evidence="1">Cell membrane</location>
        <topology evidence="1">Multi-pass membrane protein</topology>
    </subcellularLocation>
</comment>
<evidence type="ECO:0000256" key="5">
    <source>
        <dbReference type="ARBA" id="ARBA00023136"/>
    </source>
</evidence>
<keyword evidence="5 6" id="KW-0472">Membrane</keyword>
<feature type="transmembrane region" description="Helical" evidence="6">
    <location>
        <begin position="77"/>
        <end position="97"/>
    </location>
</feature>
<evidence type="ECO:0000256" key="2">
    <source>
        <dbReference type="ARBA" id="ARBA00022475"/>
    </source>
</evidence>
<accession>A0A382QF97</accession>
<dbReference type="GO" id="GO:0005886">
    <property type="term" value="C:plasma membrane"/>
    <property type="evidence" value="ECO:0007669"/>
    <property type="project" value="UniProtKB-SubCell"/>
</dbReference>
<dbReference type="InterPro" id="IPR005171">
    <property type="entry name" value="Cyt_c_oxidase_su4_prok"/>
</dbReference>
<dbReference type="NCBIfam" id="TIGR02229">
    <property type="entry name" value="caa3_sub_IV"/>
    <property type="match status" value="1"/>
</dbReference>
<dbReference type="EMBL" id="UINC01113365">
    <property type="protein sequence ID" value="SVC82921.1"/>
    <property type="molecule type" value="Genomic_DNA"/>
</dbReference>
<protein>
    <recommendedName>
        <fullName evidence="8">Caa(3)-type oxidase subunit IV</fullName>
    </recommendedName>
</protein>
<feature type="transmembrane region" description="Helical" evidence="6">
    <location>
        <begin position="45"/>
        <end position="65"/>
    </location>
</feature>
<gene>
    <name evidence="7" type="ORF">METZ01_LOCUS335775</name>
</gene>
<dbReference type="InterPro" id="IPR011743">
    <property type="entry name" value="Caa3_sub_IV"/>
</dbReference>
<evidence type="ECO:0000256" key="3">
    <source>
        <dbReference type="ARBA" id="ARBA00022692"/>
    </source>
</evidence>
<evidence type="ECO:0008006" key="8">
    <source>
        <dbReference type="Google" id="ProtNLM"/>
    </source>
</evidence>
<sequence>MSEDAQQATEHGTEHDGEHHINYVKVWAWLVILLCVSVAGPFLEIFWVTMVTAFGIACVKAYMVATRFMHISLEPKFVTYMIVTALVFMLLFFAATAPDVMQAEGTLWEKPTWMSPLPE</sequence>
<evidence type="ECO:0000256" key="4">
    <source>
        <dbReference type="ARBA" id="ARBA00022989"/>
    </source>
</evidence>